<dbReference type="GO" id="GO:0030288">
    <property type="term" value="C:outer membrane-bounded periplasmic space"/>
    <property type="evidence" value="ECO:0007669"/>
    <property type="project" value="TreeGrafter"/>
</dbReference>
<dbReference type="InterPro" id="IPR033434">
    <property type="entry name" value="MucB/RseB_N"/>
</dbReference>
<dbReference type="AlphaFoldDB" id="A0AAD3YLN5"/>
<evidence type="ECO:0000313" key="10">
    <source>
        <dbReference type="Proteomes" id="UP000859505"/>
    </source>
</evidence>
<comment type="caution">
    <text evidence="7">The sequence shown here is derived from an EMBL/GenBank/DDBJ whole genome shotgun (WGS) entry which is preliminary data.</text>
</comment>
<evidence type="ECO:0000256" key="3">
    <source>
        <dbReference type="ARBA" id="ARBA00022729"/>
    </source>
</evidence>
<gene>
    <name evidence="8" type="ORF">C6C11_16230</name>
    <name evidence="7" type="ORF">JAJ28_003348</name>
</gene>
<dbReference type="Pfam" id="PF03888">
    <property type="entry name" value="MucB_RseB"/>
    <property type="match status" value="1"/>
</dbReference>
<dbReference type="InterPro" id="IPR033436">
    <property type="entry name" value="MucB/RseB_C"/>
</dbReference>
<organism evidence="7 10">
    <name type="scientific">Aeromonas hydrophila</name>
    <dbReference type="NCBI Taxonomy" id="644"/>
    <lineage>
        <taxon>Bacteria</taxon>
        <taxon>Pseudomonadati</taxon>
        <taxon>Pseudomonadota</taxon>
        <taxon>Gammaproteobacteria</taxon>
        <taxon>Aeromonadales</taxon>
        <taxon>Aeromonadaceae</taxon>
        <taxon>Aeromonas</taxon>
    </lineage>
</organism>
<dbReference type="PIRSF" id="PIRSF005427">
    <property type="entry name" value="RseB"/>
    <property type="match status" value="1"/>
</dbReference>
<reference evidence="7" key="5">
    <citation type="submission" date="2020-01" db="EMBL/GenBank/DDBJ databases">
        <authorList>
            <consortium name="NCBI Pathogen Detection Project"/>
        </authorList>
    </citation>
    <scope>NUCLEOTIDE SEQUENCE</scope>
    <source>
        <strain evidence="7">OLC2673_Aeromonas</strain>
    </source>
</reference>
<evidence type="ECO:0000256" key="1">
    <source>
        <dbReference type="ARBA" id="ARBA00004418"/>
    </source>
</evidence>
<accession>A0AAD3YLN5</accession>
<dbReference type="GO" id="GO:0032885">
    <property type="term" value="P:regulation of polysaccharide biosynthetic process"/>
    <property type="evidence" value="ECO:0007669"/>
    <property type="project" value="TreeGrafter"/>
</dbReference>
<dbReference type="Gene3D" id="2.50.20.10">
    <property type="entry name" value="Lipoprotein localisation LolA/LolB/LppX"/>
    <property type="match status" value="1"/>
</dbReference>
<proteinExistence type="inferred from homology"/>
<evidence type="ECO:0000313" key="9">
    <source>
        <dbReference type="Proteomes" id="UP000253075"/>
    </source>
</evidence>
<protein>
    <submittedName>
        <fullName evidence="7">Transcriptional regulator</fullName>
    </submittedName>
</protein>
<dbReference type="EMBL" id="DACTUL010000030">
    <property type="protein sequence ID" value="HAT6345576.1"/>
    <property type="molecule type" value="Genomic_DNA"/>
</dbReference>
<dbReference type="Proteomes" id="UP000859505">
    <property type="component" value="Unassembled WGS sequence"/>
</dbReference>
<dbReference type="InterPro" id="IPR038484">
    <property type="entry name" value="MucB/RseB_C_sf"/>
</dbReference>
<dbReference type="Proteomes" id="UP000253075">
    <property type="component" value="Unassembled WGS sequence"/>
</dbReference>
<evidence type="ECO:0000313" key="8">
    <source>
        <dbReference type="EMBL" id="RCF47698.1"/>
    </source>
</evidence>
<dbReference type="PANTHER" id="PTHR38782:SF1">
    <property type="entry name" value="SIGMA-E FACTOR REGULATORY PROTEIN RSEB"/>
    <property type="match status" value="1"/>
</dbReference>
<dbReference type="InterPro" id="IPR005588">
    <property type="entry name" value="MucB_RseB"/>
</dbReference>
<evidence type="ECO:0000259" key="6">
    <source>
        <dbReference type="Pfam" id="PF17188"/>
    </source>
</evidence>
<dbReference type="OMA" id="KDDFRYQ"/>
<reference evidence="7" key="1">
    <citation type="journal article" date="2018" name="Genome Biol.">
        <title>SKESA: strategic k-mer extension for scrupulous assemblies.</title>
        <authorList>
            <person name="Souvorov A."/>
            <person name="Agarwala R."/>
            <person name="Lipman D.J."/>
        </authorList>
    </citation>
    <scope>NUCLEOTIDE SEQUENCE</scope>
    <source>
        <strain evidence="7">OLC2673_Aeromonas</strain>
    </source>
</reference>
<dbReference type="GO" id="GO:0045152">
    <property type="term" value="F:antisigma factor binding"/>
    <property type="evidence" value="ECO:0007669"/>
    <property type="project" value="TreeGrafter"/>
</dbReference>
<feature type="domain" description="MucB/RseB C-terminal" evidence="6">
    <location>
        <begin position="247"/>
        <end position="345"/>
    </location>
</feature>
<evidence type="ECO:0000256" key="4">
    <source>
        <dbReference type="ARBA" id="ARBA00022764"/>
    </source>
</evidence>
<evidence type="ECO:0000256" key="2">
    <source>
        <dbReference type="ARBA" id="ARBA00008150"/>
    </source>
</evidence>
<dbReference type="EMBL" id="PUTQ01000024">
    <property type="protein sequence ID" value="RCF47698.1"/>
    <property type="molecule type" value="Genomic_DNA"/>
</dbReference>
<comment type="similarity">
    <text evidence="2">Belongs to the RseB family.</text>
</comment>
<dbReference type="CDD" id="cd16327">
    <property type="entry name" value="RseB"/>
    <property type="match status" value="1"/>
</dbReference>
<dbReference type="Pfam" id="PF17188">
    <property type="entry name" value="MucB_RseB_C"/>
    <property type="match status" value="1"/>
</dbReference>
<feature type="domain" description="MucB/RseB N-terminal" evidence="5">
    <location>
        <begin position="53"/>
        <end position="227"/>
    </location>
</feature>
<dbReference type="Gene3D" id="3.30.200.100">
    <property type="entry name" value="MucB/RseB, C-terminal domain"/>
    <property type="match status" value="1"/>
</dbReference>
<name>A0AAD3YLN5_AERHY</name>
<sequence>MLSCVTTSCNSVCCKTSRFRNNGFRDQNVRQSSRILLASLLLISAKASADDKSAEALLQQMQSAVSQQNFELSMVKARQGRLEPIRFSHGVIDGKEVAHLSYLDGKTIEYLQRQDEYTFFENTHEPYTLKGARFPGVWASLVRMPLPRVLESYDPVLAGRSRAAGLVAQVVRLVPKEADKYGFVLWIDEQSHLLVRVDMVDREGNLVEQVLGVDLDRLPAPAPWLVKLAGSKLPQALALEDAYPAPQQQLNWHLTWLPEGFKVLSRDRHQLVTTSLPVDYMMLSDGLVDLSVYVARVDPKQAVRQQLIRQGATSLVSYVNDVGVEITVVGEVPADTAKRIAESVQPLARNETVQ</sequence>
<reference evidence="8" key="4">
    <citation type="submission" date="2018-02" db="EMBL/GenBank/DDBJ databases">
        <authorList>
            <person name="Williamson C."/>
        </authorList>
    </citation>
    <scope>NUCLEOTIDE SEQUENCE</scope>
    <source>
        <strain evidence="8">AFG_SD03_1510_Ahy_093</strain>
    </source>
</reference>
<keyword evidence="4" id="KW-0574">Periplasm</keyword>
<reference evidence="8 9" key="2">
    <citation type="journal article" date="2018" name="PLoS ONE">
        <title>Phenotypic characterization and whole genome analysis of extended-spectrum beta-lactamase-producing bacteria isolated from dogs in Germany.</title>
        <authorList>
            <person name="Boehmer T."/>
            <person name="Vogler A.J."/>
            <person name="Thomas A."/>
            <person name="Sauer S."/>
            <person name="Hergenroether M."/>
            <person name="Straubinger R.K."/>
            <person name="Birdsell D."/>
            <person name="Keim P."/>
            <person name="Sahl J.W."/>
            <person name="Williamson C.H."/>
            <person name="Riehm J.M."/>
        </authorList>
    </citation>
    <scope>NUCLEOTIDE SEQUENCE [LARGE SCALE GENOMIC DNA]</scope>
    <source>
        <strain evidence="8 9">AFG_SD03_1510_Ahy_093</strain>
    </source>
</reference>
<reference evidence="9" key="3">
    <citation type="submission" date="2018-02" db="EMBL/GenBank/DDBJ databases">
        <title>Phenotypic characterization and whole genome analysis of multidrug-resistant, extended-spectrum beta-lactamase-producing bacteria isolated from dogs in Germany.</title>
        <authorList>
            <person name="Williamson C."/>
        </authorList>
    </citation>
    <scope>NUCLEOTIDE SEQUENCE [LARGE SCALE GENOMIC DNA]</scope>
    <source>
        <strain evidence="9">AFG_SD03_1510_Ahy_093</strain>
    </source>
</reference>
<evidence type="ECO:0000313" key="7">
    <source>
        <dbReference type="EMBL" id="HAT6345576.1"/>
    </source>
</evidence>
<evidence type="ECO:0000259" key="5">
    <source>
        <dbReference type="Pfam" id="PF03888"/>
    </source>
</evidence>
<dbReference type="PANTHER" id="PTHR38782">
    <property type="match status" value="1"/>
</dbReference>
<keyword evidence="3" id="KW-0732">Signal</keyword>
<comment type="subcellular location">
    <subcellularLocation>
        <location evidence="1">Periplasm</location>
    </subcellularLocation>
</comment>